<dbReference type="AlphaFoldDB" id="A0A6M3XNI8"/>
<gene>
    <name evidence="1" type="ORF">TM448B01269_0007</name>
</gene>
<reference evidence="1" key="1">
    <citation type="submission" date="2020-03" db="EMBL/GenBank/DDBJ databases">
        <title>The deep terrestrial virosphere.</title>
        <authorList>
            <person name="Holmfeldt K."/>
            <person name="Nilsson E."/>
            <person name="Simone D."/>
            <person name="Lopez-Fernandez M."/>
            <person name="Wu X."/>
            <person name="de Brujin I."/>
            <person name="Lundin D."/>
            <person name="Andersson A."/>
            <person name="Bertilsson S."/>
            <person name="Dopson M."/>
        </authorList>
    </citation>
    <scope>NUCLEOTIDE SEQUENCE</scope>
    <source>
        <strain evidence="1">TM448B01269</strain>
    </source>
</reference>
<name>A0A6M3XNI8_9ZZZZ</name>
<evidence type="ECO:0000313" key="1">
    <source>
        <dbReference type="EMBL" id="QJH98323.1"/>
    </source>
</evidence>
<dbReference type="EMBL" id="MT144727">
    <property type="protein sequence ID" value="QJH98323.1"/>
    <property type="molecule type" value="Genomic_DNA"/>
</dbReference>
<protein>
    <submittedName>
        <fullName evidence="1">Putative structural protein</fullName>
    </submittedName>
</protein>
<proteinExistence type="predicted"/>
<accession>A0A6M3XNI8</accession>
<organism evidence="1">
    <name type="scientific">viral metagenome</name>
    <dbReference type="NCBI Taxonomy" id="1070528"/>
    <lineage>
        <taxon>unclassified sequences</taxon>
        <taxon>metagenomes</taxon>
        <taxon>organismal metagenomes</taxon>
    </lineage>
</organism>
<sequence>MANKNFACGAHAIESLTGEAPRIERYPLAQKLGRAVYATAIYKGGIVQMDYNATVTGIYVIVGQATNAGAGNVLGCAAEYYKASDSTTNTIAVWTPDNVFAIQGNNTTTTTNANLYYQKNCNVTGQASGSTVTGLSSMQLKLSGAVTTTAMFRIIGQNHDVGESSTGAYSKFKCRFNFGFAYTDDVTAV</sequence>